<protein>
    <submittedName>
        <fullName evidence="1">Uncharacterized protein</fullName>
    </submittedName>
</protein>
<dbReference type="AlphaFoldDB" id="A0AAD3SQL2"/>
<dbReference type="EMBL" id="BSYO01000015">
    <property type="protein sequence ID" value="GMH15079.1"/>
    <property type="molecule type" value="Genomic_DNA"/>
</dbReference>
<organism evidence="1 2">
    <name type="scientific">Nepenthes gracilis</name>
    <name type="common">Slender pitcher plant</name>
    <dbReference type="NCBI Taxonomy" id="150966"/>
    <lineage>
        <taxon>Eukaryota</taxon>
        <taxon>Viridiplantae</taxon>
        <taxon>Streptophyta</taxon>
        <taxon>Embryophyta</taxon>
        <taxon>Tracheophyta</taxon>
        <taxon>Spermatophyta</taxon>
        <taxon>Magnoliopsida</taxon>
        <taxon>eudicotyledons</taxon>
        <taxon>Gunneridae</taxon>
        <taxon>Pentapetalae</taxon>
        <taxon>Caryophyllales</taxon>
        <taxon>Nepenthaceae</taxon>
        <taxon>Nepenthes</taxon>
    </lineage>
</organism>
<accession>A0AAD3SQL2</accession>
<gene>
    <name evidence="1" type="ORF">Nepgr_016920</name>
</gene>
<dbReference type="Proteomes" id="UP001279734">
    <property type="component" value="Unassembled WGS sequence"/>
</dbReference>
<evidence type="ECO:0000313" key="2">
    <source>
        <dbReference type="Proteomes" id="UP001279734"/>
    </source>
</evidence>
<evidence type="ECO:0000313" key="1">
    <source>
        <dbReference type="EMBL" id="GMH15079.1"/>
    </source>
</evidence>
<comment type="caution">
    <text evidence="1">The sequence shown here is derived from an EMBL/GenBank/DDBJ whole genome shotgun (WGS) entry which is preliminary data.</text>
</comment>
<reference evidence="1" key="1">
    <citation type="submission" date="2023-05" db="EMBL/GenBank/DDBJ databases">
        <title>Nepenthes gracilis genome sequencing.</title>
        <authorList>
            <person name="Fukushima K."/>
        </authorList>
    </citation>
    <scope>NUCLEOTIDE SEQUENCE</scope>
    <source>
        <strain evidence="1">SING2019-196</strain>
    </source>
</reference>
<proteinExistence type="predicted"/>
<name>A0AAD3SQL2_NEPGR</name>
<sequence>MHGRKAHGLESCWSPHKEIITIAAITASSEGKPASRSGRQSLLPKREDRPLRTTLLVSWSTGPRAEYHRLTFSNWWSRCRPTMACFSYFAHRTSNDNKWLHQQPFLLLPPRGVARGRRSRPRGSERLETIWLQHPPTVLARTGLWNALGERASKIARSTGGSSRPAAEPASDKTELRDYLNSKRLANIACTDPRVDKIWNCVFQEEEHAIDLDRSPFTAEILSRPPLSKFKMPPLTYTMGAVIRLTTWITSAPI</sequence>
<keyword evidence="2" id="KW-1185">Reference proteome</keyword>